<sequence>MKVKITIISLFILSCFIFLTGCQQKKAIEQTVLNNKELYVGDNTSVYNLVNSLNNNDYFDMIELQTKEAPYGVIITYNNHLSNDEHRKIALNNATYILAFVHNADWVNFKWKKDQSETTVTREQLTKLYENDLMGSYTEKELNQWIQEKLAHPKLLAKIWQE</sequence>
<keyword evidence="1" id="KW-0732">Signal</keyword>
<keyword evidence="4" id="KW-1185">Reference proteome</keyword>
<evidence type="ECO:0000256" key="1">
    <source>
        <dbReference type="SAM" id="SignalP"/>
    </source>
</evidence>
<dbReference type="OrthoDB" id="2352542at2"/>
<protein>
    <recommendedName>
        <fullName evidence="2">DUF4825 domain-containing protein</fullName>
    </recommendedName>
</protein>
<dbReference type="EMBL" id="PXZH01000001">
    <property type="protein sequence ID" value="RST90138.1"/>
    <property type="molecule type" value="Genomic_DNA"/>
</dbReference>
<name>A0A3R9YFT2_9ENTE</name>
<accession>A0A3R9YFT2</accession>
<dbReference type="AlphaFoldDB" id="A0A3R9YFT2"/>
<gene>
    <name evidence="3" type="ORF">C7P63_03405</name>
</gene>
<evidence type="ECO:0000259" key="2">
    <source>
        <dbReference type="Pfam" id="PF16107"/>
    </source>
</evidence>
<feature type="chain" id="PRO_5038786267" description="DUF4825 domain-containing protein" evidence="1">
    <location>
        <begin position="21"/>
        <end position="162"/>
    </location>
</feature>
<feature type="domain" description="DUF4825" evidence="2">
    <location>
        <begin position="33"/>
        <end position="117"/>
    </location>
</feature>
<dbReference type="RefSeq" id="WP_125942752.1">
    <property type="nucleotide sequence ID" value="NZ_PXZH01000001.1"/>
</dbReference>
<proteinExistence type="predicted"/>
<feature type="signal peptide" evidence="1">
    <location>
        <begin position="1"/>
        <end position="20"/>
    </location>
</feature>
<comment type="caution">
    <text evidence="3">The sequence shown here is derived from an EMBL/GenBank/DDBJ whole genome shotgun (WGS) entry which is preliminary data.</text>
</comment>
<dbReference type="Pfam" id="PF16107">
    <property type="entry name" value="DUF4825"/>
    <property type="match status" value="1"/>
</dbReference>
<evidence type="ECO:0000313" key="3">
    <source>
        <dbReference type="EMBL" id="RST90138.1"/>
    </source>
</evidence>
<reference evidence="3 4" key="1">
    <citation type="submission" date="2018-03" db="EMBL/GenBank/DDBJ databases">
        <authorList>
            <person name="Gulvik C.A."/>
        </authorList>
    </citation>
    <scope>NUCLEOTIDE SEQUENCE [LARGE SCALE GENOMIC DNA]</scope>
    <source>
        <strain evidence="3 4">JCM 31581</strain>
    </source>
</reference>
<dbReference type="PROSITE" id="PS51257">
    <property type="entry name" value="PROKAR_LIPOPROTEIN"/>
    <property type="match status" value="1"/>
</dbReference>
<dbReference type="Proteomes" id="UP000277864">
    <property type="component" value="Unassembled WGS sequence"/>
</dbReference>
<evidence type="ECO:0000313" key="4">
    <source>
        <dbReference type="Proteomes" id="UP000277864"/>
    </source>
</evidence>
<dbReference type="InterPro" id="IPR032250">
    <property type="entry name" value="DUF4825"/>
</dbReference>
<organism evidence="3 4">
    <name type="scientific">Vagococcus humatus</name>
    <dbReference type="NCBI Taxonomy" id="1889241"/>
    <lineage>
        <taxon>Bacteria</taxon>
        <taxon>Bacillati</taxon>
        <taxon>Bacillota</taxon>
        <taxon>Bacilli</taxon>
        <taxon>Lactobacillales</taxon>
        <taxon>Enterococcaceae</taxon>
        <taxon>Vagococcus</taxon>
    </lineage>
</organism>